<accession>A0ABQ3V0T7</accession>
<dbReference type="InterPro" id="IPR009057">
    <property type="entry name" value="Homeodomain-like_sf"/>
</dbReference>
<dbReference type="Proteomes" id="UP000654345">
    <property type="component" value="Unassembled WGS sequence"/>
</dbReference>
<sequence length="98" mass="11233">MGKIQKVYTKEFKEEAVRLAQTSGKPIAQIARELGISDSAIHGWRKELAEQGKDAFPGKGHQTALEEENRRLKRELERVQQERDILKKAVSIFSRESK</sequence>
<evidence type="ECO:0000313" key="3">
    <source>
        <dbReference type="Proteomes" id="UP000654345"/>
    </source>
</evidence>
<dbReference type="InterPro" id="IPR051839">
    <property type="entry name" value="RD_transcriptional_regulator"/>
</dbReference>
<dbReference type="Gene3D" id="1.10.10.60">
    <property type="entry name" value="Homeodomain-like"/>
    <property type="match status" value="1"/>
</dbReference>
<dbReference type="Pfam" id="PF01527">
    <property type="entry name" value="HTH_Tnp_1"/>
    <property type="match status" value="1"/>
</dbReference>
<evidence type="ECO:0000256" key="1">
    <source>
        <dbReference type="SAM" id="Coils"/>
    </source>
</evidence>
<feature type="coiled-coil region" evidence="1">
    <location>
        <begin position="62"/>
        <end position="96"/>
    </location>
</feature>
<dbReference type="InterPro" id="IPR002514">
    <property type="entry name" value="Transposase_8"/>
</dbReference>
<proteinExistence type="predicted"/>
<reference evidence="2 3" key="1">
    <citation type="journal article" date="2021" name="Int. J. Syst. Evol. Microbiol.">
        <title>Reticulibacter mediterranei gen. nov., sp. nov., within the new family Reticulibacteraceae fam. nov., and Ktedonospora formicarum gen. nov., sp. nov., Ktedonobacter robiniae sp. nov., Dictyobacter formicarum sp. nov. and Dictyobacter arantiisoli sp. nov., belonging to the class Ktedonobacteria.</title>
        <authorList>
            <person name="Yabe S."/>
            <person name="Zheng Y."/>
            <person name="Wang C.M."/>
            <person name="Sakai Y."/>
            <person name="Abe K."/>
            <person name="Yokota A."/>
            <person name="Donadio S."/>
            <person name="Cavaletti L."/>
            <person name="Monciardini P."/>
        </authorList>
    </citation>
    <scope>NUCLEOTIDE SEQUENCE [LARGE SCALE GENOMIC DNA]</scope>
    <source>
        <strain evidence="2 3">SOSP1-30</strain>
    </source>
</reference>
<organism evidence="2 3">
    <name type="scientific">Ktedonobacter robiniae</name>
    <dbReference type="NCBI Taxonomy" id="2778365"/>
    <lineage>
        <taxon>Bacteria</taxon>
        <taxon>Bacillati</taxon>
        <taxon>Chloroflexota</taxon>
        <taxon>Ktedonobacteria</taxon>
        <taxon>Ktedonobacterales</taxon>
        <taxon>Ktedonobacteraceae</taxon>
        <taxon>Ktedonobacter</taxon>
    </lineage>
</organism>
<gene>
    <name evidence="2" type="ORF">KSB_66400</name>
</gene>
<keyword evidence="1" id="KW-0175">Coiled coil</keyword>
<protein>
    <submittedName>
        <fullName evidence="2">Transposase</fullName>
    </submittedName>
</protein>
<name>A0ABQ3V0T7_9CHLR</name>
<dbReference type="PANTHER" id="PTHR33215:SF13">
    <property type="entry name" value="PROTEIN DISTAL ANTENNA"/>
    <property type="match status" value="1"/>
</dbReference>
<dbReference type="SUPFAM" id="SSF46689">
    <property type="entry name" value="Homeodomain-like"/>
    <property type="match status" value="1"/>
</dbReference>
<evidence type="ECO:0000313" key="2">
    <source>
        <dbReference type="EMBL" id="GHO58165.1"/>
    </source>
</evidence>
<dbReference type="PANTHER" id="PTHR33215">
    <property type="entry name" value="PROTEIN DISTAL ANTENNA"/>
    <property type="match status" value="1"/>
</dbReference>
<comment type="caution">
    <text evidence="2">The sequence shown here is derived from an EMBL/GenBank/DDBJ whole genome shotgun (WGS) entry which is preliminary data.</text>
</comment>
<keyword evidence="3" id="KW-1185">Reference proteome</keyword>
<dbReference type="EMBL" id="BNJG01000002">
    <property type="protein sequence ID" value="GHO58165.1"/>
    <property type="molecule type" value="Genomic_DNA"/>
</dbReference>